<reference evidence="7 8" key="1">
    <citation type="journal article" date="2016" name="Nat. Commun.">
        <title>Ectomycorrhizal ecology is imprinted in the genome of the dominant symbiotic fungus Cenococcum geophilum.</title>
        <authorList>
            <consortium name="DOE Joint Genome Institute"/>
            <person name="Peter M."/>
            <person name="Kohler A."/>
            <person name="Ohm R.A."/>
            <person name="Kuo A."/>
            <person name="Krutzmann J."/>
            <person name="Morin E."/>
            <person name="Arend M."/>
            <person name="Barry K.W."/>
            <person name="Binder M."/>
            <person name="Choi C."/>
            <person name="Clum A."/>
            <person name="Copeland A."/>
            <person name="Grisel N."/>
            <person name="Haridas S."/>
            <person name="Kipfer T."/>
            <person name="LaButti K."/>
            <person name="Lindquist E."/>
            <person name="Lipzen A."/>
            <person name="Maire R."/>
            <person name="Meier B."/>
            <person name="Mihaltcheva S."/>
            <person name="Molinier V."/>
            <person name="Murat C."/>
            <person name="Poggeler S."/>
            <person name="Quandt C.A."/>
            <person name="Sperisen C."/>
            <person name="Tritt A."/>
            <person name="Tisserant E."/>
            <person name="Crous P.W."/>
            <person name="Henrissat B."/>
            <person name="Nehls U."/>
            <person name="Egli S."/>
            <person name="Spatafora J.W."/>
            <person name="Grigoriev I.V."/>
            <person name="Martin F.M."/>
        </authorList>
    </citation>
    <scope>NUCLEOTIDE SEQUENCE [LARGE SCALE GENOMIC DNA]</scope>
    <source>
        <strain evidence="7 8">CBS 207.34</strain>
    </source>
</reference>
<gene>
    <name evidence="7" type="ORF">AOQ84DRAFT_404484</name>
</gene>
<feature type="active site" description="Charge relay system" evidence="5">
    <location>
        <position position="92"/>
    </location>
</feature>
<dbReference type="PROSITE" id="PS51892">
    <property type="entry name" value="SUBTILASE"/>
    <property type="match status" value="1"/>
</dbReference>
<evidence type="ECO:0000256" key="4">
    <source>
        <dbReference type="ARBA" id="ARBA00022825"/>
    </source>
</evidence>
<dbReference type="PANTHER" id="PTHR43806">
    <property type="entry name" value="PEPTIDASE S8"/>
    <property type="match status" value="1"/>
</dbReference>
<dbReference type="InterPro" id="IPR023828">
    <property type="entry name" value="Peptidase_S8_Ser-AS"/>
</dbReference>
<dbReference type="Pfam" id="PF00082">
    <property type="entry name" value="Peptidase_S8"/>
    <property type="match status" value="1"/>
</dbReference>
<comment type="similarity">
    <text evidence="1 5">Belongs to the peptidase S8 family.</text>
</comment>
<dbReference type="GO" id="GO:0004252">
    <property type="term" value="F:serine-type endopeptidase activity"/>
    <property type="evidence" value="ECO:0007669"/>
    <property type="project" value="UniProtKB-UniRule"/>
</dbReference>
<evidence type="ECO:0000256" key="2">
    <source>
        <dbReference type="ARBA" id="ARBA00022670"/>
    </source>
</evidence>
<organism evidence="7 8">
    <name type="scientific">Glonium stellatum</name>
    <dbReference type="NCBI Taxonomy" id="574774"/>
    <lineage>
        <taxon>Eukaryota</taxon>
        <taxon>Fungi</taxon>
        <taxon>Dikarya</taxon>
        <taxon>Ascomycota</taxon>
        <taxon>Pezizomycotina</taxon>
        <taxon>Dothideomycetes</taxon>
        <taxon>Pleosporomycetidae</taxon>
        <taxon>Gloniales</taxon>
        <taxon>Gloniaceae</taxon>
        <taxon>Glonium</taxon>
    </lineage>
</organism>
<dbReference type="PRINTS" id="PR00723">
    <property type="entry name" value="SUBTILISIN"/>
</dbReference>
<keyword evidence="8" id="KW-1185">Reference proteome</keyword>
<keyword evidence="2 5" id="KW-0645">Protease</keyword>
<evidence type="ECO:0000256" key="5">
    <source>
        <dbReference type="PROSITE-ProRule" id="PRU01240"/>
    </source>
</evidence>
<proteinExistence type="inferred from homology"/>
<dbReference type="PROSITE" id="PS00138">
    <property type="entry name" value="SUBTILASE_SER"/>
    <property type="match status" value="1"/>
</dbReference>
<dbReference type="AlphaFoldDB" id="A0A8E2JU13"/>
<feature type="domain" description="Peptidase S8/S53" evidence="6">
    <location>
        <begin position="41"/>
        <end position="273"/>
    </location>
</feature>
<dbReference type="GO" id="GO:0006508">
    <property type="term" value="P:proteolysis"/>
    <property type="evidence" value="ECO:0007669"/>
    <property type="project" value="UniProtKB-KW"/>
</dbReference>
<evidence type="ECO:0000256" key="3">
    <source>
        <dbReference type="ARBA" id="ARBA00022801"/>
    </source>
</evidence>
<feature type="active site" description="Charge relay system" evidence="5">
    <location>
        <position position="245"/>
    </location>
</feature>
<keyword evidence="4 5" id="KW-0720">Serine protease</keyword>
<dbReference type="InterPro" id="IPR050131">
    <property type="entry name" value="Peptidase_S8_subtilisin-like"/>
</dbReference>
<dbReference type="EMBL" id="KV749432">
    <property type="protein sequence ID" value="OCL09468.1"/>
    <property type="molecule type" value="Genomic_DNA"/>
</dbReference>
<protein>
    <submittedName>
        <fullName evidence="7">Subtilisin-like protein</fullName>
    </submittedName>
</protein>
<dbReference type="Gene3D" id="3.40.50.200">
    <property type="entry name" value="Peptidase S8/S53 domain"/>
    <property type="match status" value="1"/>
</dbReference>
<dbReference type="Proteomes" id="UP000250140">
    <property type="component" value="Unassembled WGS sequence"/>
</dbReference>
<evidence type="ECO:0000259" key="6">
    <source>
        <dbReference type="Pfam" id="PF00082"/>
    </source>
</evidence>
<dbReference type="PANTHER" id="PTHR43806:SF11">
    <property type="entry name" value="CEREVISIN-RELATED"/>
    <property type="match status" value="1"/>
</dbReference>
<dbReference type="InterPro" id="IPR036852">
    <property type="entry name" value="Peptidase_S8/S53_dom_sf"/>
</dbReference>
<dbReference type="CDD" id="cd00306">
    <property type="entry name" value="Peptidases_S8_S53"/>
    <property type="match status" value="1"/>
</dbReference>
<accession>A0A8E2JU13</accession>
<feature type="active site" description="Charge relay system" evidence="5">
    <location>
        <position position="49"/>
    </location>
</feature>
<dbReference type="OrthoDB" id="206201at2759"/>
<name>A0A8E2JU13_9PEZI</name>
<dbReference type="SUPFAM" id="SSF52743">
    <property type="entry name" value="Subtilisin-like"/>
    <property type="match status" value="1"/>
</dbReference>
<keyword evidence="3 5" id="KW-0378">Hydrolase</keyword>
<evidence type="ECO:0000256" key="1">
    <source>
        <dbReference type="ARBA" id="ARBA00011073"/>
    </source>
</evidence>
<dbReference type="InterPro" id="IPR015500">
    <property type="entry name" value="Peptidase_S8_subtilisin-rel"/>
</dbReference>
<evidence type="ECO:0000313" key="8">
    <source>
        <dbReference type="Proteomes" id="UP000250140"/>
    </source>
</evidence>
<evidence type="ECO:0000313" key="7">
    <source>
        <dbReference type="EMBL" id="OCL09468.1"/>
    </source>
</evidence>
<sequence length="354" mass="39691">MEIREGRADEWFNRVIGWTHPFVKGKDESFQKAKIPGKKKRQVRVAILDTGFAYCTDSDKKKTSSFKDKVQKAESFLDDEDPGDGWKDDIGHGTAVAYQLAQVCPDAKLYICRIARKVNGKTDADRSAVVRALKRLTEDEKWKVDIINMSFGWEQQDDDVECALHEMQDKGVLLFASASNFGALGDNNILYPARSRHVISVDAADGLGEPATFNSSSVSGHTRERFSAPGWKVKGPANERVDGTSYASPIAVAIAALVLEFARQPPLGKDDEIESYLKKKDGIVRIFRLMSIQKGPEKLLFLCPWHLLRDKEGTYGGNGEPKSKRFYVAQQIIYQLRDEFLPRKGKIGQSLLMD</sequence>
<dbReference type="InterPro" id="IPR000209">
    <property type="entry name" value="Peptidase_S8/S53_dom"/>
</dbReference>